<evidence type="ECO:0000256" key="8">
    <source>
        <dbReference type="ARBA" id="ARBA00022989"/>
    </source>
</evidence>
<dbReference type="GO" id="GO:0010045">
    <property type="term" value="P:response to nickel cation"/>
    <property type="evidence" value="ECO:0007669"/>
    <property type="project" value="TreeGrafter"/>
</dbReference>
<dbReference type="OrthoDB" id="9812956at2"/>
<evidence type="ECO:0000256" key="2">
    <source>
        <dbReference type="ARBA" id="ARBA00004651"/>
    </source>
</evidence>
<keyword evidence="12" id="KW-0170">Cobalt</keyword>
<accession>A0A1M6M730</accession>
<organism evidence="15 16">
    <name type="scientific">Rubritalea squalenifaciens DSM 18772</name>
    <dbReference type="NCBI Taxonomy" id="1123071"/>
    <lineage>
        <taxon>Bacteria</taxon>
        <taxon>Pseudomonadati</taxon>
        <taxon>Verrucomicrobiota</taxon>
        <taxon>Verrucomicrobiia</taxon>
        <taxon>Verrucomicrobiales</taxon>
        <taxon>Rubritaleaceae</taxon>
        <taxon>Rubritalea</taxon>
    </lineage>
</organism>
<keyword evidence="10" id="KW-0921">Nickel transport</keyword>
<evidence type="ECO:0000256" key="12">
    <source>
        <dbReference type="ARBA" id="ARBA00023285"/>
    </source>
</evidence>
<feature type="transmembrane region" description="Helical" evidence="13">
    <location>
        <begin position="358"/>
        <end position="376"/>
    </location>
</feature>
<dbReference type="GO" id="GO:0046583">
    <property type="term" value="F:monoatomic cation efflux transmembrane transporter activity"/>
    <property type="evidence" value="ECO:0007669"/>
    <property type="project" value="TreeGrafter"/>
</dbReference>
<evidence type="ECO:0000256" key="11">
    <source>
        <dbReference type="ARBA" id="ARBA00023136"/>
    </source>
</evidence>
<dbReference type="InterPro" id="IPR021727">
    <property type="entry name" value="DUF3299"/>
</dbReference>
<protein>
    <submittedName>
        <fullName evidence="15">ABC-type nickel/cobalt efflux system, permease component RcnA</fullName>
    </submittedName>
</protein>
<dbReference type="EMBL" id="FQYR01000004">
    <property type="protein sequence ID" value="SHJ79210.1"/>
    <property type="molecule type" value="Genomic_DNA"/>
</dbReference>
<proteinExistence type="predicted"/>
<comment type="function">
    <text evidence="1">Efflux system for nickel and cobalt.</text>
</comment>
<dbReference type="Gene3D" id="2.40.50.870">
    <property type="entry name" value="Protein of unknown function (DUF3299)"/>
    <property type="match status" value="1"/>
</dbReference>
<sequence>MVSFSQSLICPIWITLALVLVASTATAQEPTPKETSWEQLLPESEEPFDDPFAKLSEEQLLDLSRVARFRRLREKDAIPSDGATAKQVETIIAEFAEVGIDVDWILSQRERVTRRRERRMTQVDESLVGQEIRIPGYMLPLRSDESGIMEFLLVPWVGACVHTPPPPPNQMIHVTVPGGTKDRGRFAALWLEGKLELKPEEYDLFLVDGSARVKVSFSMTTDRLSDYSPDDSDILAKVEAPEIGDEHSWFEALQIRVALMFTKTMTSIRDRDSSGPLWWGLLVSFLYGLVHTLGPGHGKAVVISYFVGEGGSLKRGVTMGTRIAIFHVFSAVMVVWLMDFAVRQTTGAAPSDYRAVKLASYAFIAVIGAWMLWKALRASKHSQDDHHHHHDGCKTCAAVEKNQGAAGWLALAVGSVPCTGALLVLLFGMANNLLGTAILLVAAISAGMAVAMSGIGVLALLGRQALDLKTSEGVTKRFSRRARIAGAAAILMIGCTLFVLTCTTFETFR</sequence>
<keyword evidence="6" id="KW-0533">Nickel</keyword>
<dbReference type="PANTHER" id="PTHR40659:SF1">
    <property type="entry name" value="NICKEL_COBALT EFFLUX SYSTEM RCNA"/>
    <property type="match status" value="1"/>
</dbReference>
<dbReference type="GO" id="GO:0005886">
    <property type="term" value="C:plasma membrane"/>
    <property type="evidence" value="ECO:0007669"/>
    <property type="project" value="UniProtKB-SubCell"/>
</dbReference>
<feature type="chain" id="PRO_5013178173" evidence="14">
    <location>
        <begin position="28"/>
        <end position="509"/>
    </location>
</feature>
<evidence type="ECO:0000256" key="6">
    <source>
        <dbReference type="ARBA" id="ARBA00022596"/>
    </source>
</evidence>
<keyword evidence="4" id="KW-0813">Transport</keyword>
<feature type="transmembrane region" description="Helical" evidence="13">
    <location>
        <begin position="436"/>
        <end position="461"/>
    </location>
</feature>
<dbReference type="GO" id="GO:0032025">
    <property type="term" value="P:response to cobalt ion"/>
    <property type="evidence" value="ECO:0007669"/>
    <property type="project" value="TreeGrafter"/>
</dbReference>
<keyword evidence="16" id="KW-1185">Reference proteome</keyword>
<keyword evidence="7 13" id="KW-0812">Transmembrane</keyword>
<keyword evidence="14" id="KW-0732">Signal</keyword>
<keyword evidence="8 13" id="KW-1133">Transmembrane helix</keyword>
<dbReference type="GO" id="GO:0006824">
    <property type="term" value="P:cobalt ion transport"/>
    <property type="evidence" value="ECO:0007669"/>
    <property type="project" value="UniProtKB-KW"/>
</dbReference>
<feature type="transmembrane region" description="Helical" evidence="13">
    <location>
        <begin position="319"/>
        <end position="338"/>
    </location>
</feature>
<dbReference type="PANTHER" id="PTHR40659">
    <property type="entry name" value="NICKEL/COBALT EFFLUX SYSTEM RCNA"/>
    <property type="match status" value="1"/>
</dbReference>
<dbReference type="GO" id="GO:0015099">
    <property type="term" value="F:nickel cation transmembrane transporter activity"/>
    <property type="evidence" value="ECO:0007669"/>
    <property type="project" value="InterPro"/>
</dbReference>
<dbReference type="InterPro" id="IPR051224">
    <property type="entry name" value="NiCoT_RcnA"/>
</dbReference>
<dbReference type="STRING" id="1123071.SAMN02745181_2626"/>
<name>A0A1M6M730_9BACT</name>
<keyword evidence="11 13" id="KW-0472">Membrane</keyword>
<evidence type="ECO:0000256" key="14">
    <source>
        <dbReference type="SAM" id="SignalP"/>
    </source>
</evidence>
<dbReference type="Pfam" id="PF11736">
    <property type="entry name" value="DUF3299"/>
    <property type="match status" value="1"/>
</dbReference>
<dbReference type="RefSeq" id="WP_143184194.1">
    <property type="nucleotide sequence ID" value="NZ_FQYR01000004.1"/>
</dbReference>
<dbReference type="Proteomes" id="UP000184510">
    <property type="component" value="Unassembled WGS sequence"/>
</dbReference>
<keyword evidence="5" id="KW-1003">Cell membrane</keyword>
<feature type="transmembrane region" description="Helical" evidence="13">
    <location>
        <begin position="482"/>
        <end position="500"/>
    </location>
</feature>
<gene>
    <name evidence="15" type="ORF">SAMN02745181_2626</name>
</gene>
<evidence type="ECO:0000256" key="7">
    <source>
        <dbReference type="ARBA" id="ARBA00022692"/>
    </source>
</evidence>
<comment type="subcellular location">
    <subcellularLocation>
        <location evidence="2">Cell membrane</location>
        <topology evidence="2">Multi-pass membrane protein</topology>
    </subcellularLocation>
</comment>
<keyword evidence="3" id="KW-0171">Cobalt transport</keyword>
<evidence type="ECO:0000256" key="13">
    <source>
        <dbReference type="SAM" id="Phobius"/>
    </source>
</evidence>
<keyword evidence="9" id="KW-0406">Ion transport</keyword>
<evidence type="ECO:0000256" key="9">
    <source>
        <dbReference type="ARBA" id="ARBA00023065"/>
    </source>
</evidence>
<feature type="transmembrane region" description="Helical" evidence="13">
    <location>
        <begin position="277"/>
        <end position="307"/>
    </location>
</feature>
<reference evidence="15 16" key="1">
    <citation type="submission" date="2016-11" db="EMBL/GenBank/DDBJ databases">
        <authorList>
            <person name="Jaros S."/>
            <person name="Januszkiewicz K."/>
            <person name="Wedrychowicz H."/>
        </authorList>
    </citation>
    <scope>NUCLEOTIDE SEQUENCE [LARGE SCALE GENOMIC DNA]</scope>
    <source>
        <strain evidence="15 16">DSM 18772</strain>
    </source>
</reference>
<evidence type="ECO:0000313" key="16">
    <source>
        <dbReference type="Proteomes" id="UP000184510"/>
    </source>
</evidence>
<evidence type="ECO:0000256" key="1">
    <source>
        <dbReference type="ARBA" id="ARBA00002510"/>
    </source>
</evidence>
<feature type="signal peptide" evidence="14">
    <location>
        <begin position="1"/>
        <end position="27"/>
    </location>
</feature>
<evidence type="ECO:0000256" key="5">
    <source>
        <dbReference type="ARBA" id="ARBA00022475"/>
    </source>
</evidence>
<dbReference type="InParanoid" id="A0A1M6M730"/>
<evidence type="ECO:0000256" key="4">
    <source>
        <dbReference type="ARBA" id="ARBA00022448"/>
    </source>
</evidence>
<evidence type="ECO:0000256" key="3">
    <source>
        <dbReference type="ARBA" id="ARBA00022426"/>
    </source>
</evidence>
<evidence type="ECO:0000256" key="10">
    <source>
        <dbReference type="ARBA" id="ARBA00023112"/>
    </source>
</evidence>
<dbReference type="InterPro" id="IPR011541">
    <property type="entry name" value="Ni/Co_transpt_high_affinity"/>
</dbReference>
<dbReference type="Pfam" id="PF03824">
    <property type="entry name" value="NicO"/>
    <property type="match status" value="1"/>
</dbReference>
<evidence type="ECO:0000313" key="15">
    <source>
        <dbReference type="EMBL" id="SHJ79210.1"/>
    </source>
</evidence>
<feature type="transmembrane region" description="Helical" evidence="13">
    <location>
        <begin position="408"/>
        <end position="430"/>
    </location>
</feature>
<dbReference type="AlphaFoldDB" id="A0A1M6M730"/>